<keyword evidence="1" id="KW-0812">Transmembrane</keyword>
<dbReference type="EMBL" id="JAUFRC010000001">
    <property type="protein sequence ID" value="MDN3712232.1"/>
    <property type="molecule type" value="Genomic_DNA"/>
</dbReference>
<keyword evidence="1" id="KW-0472">Membrane</keyword>
<comment type="caution">
    <text evidence="2">The sequence shown here is derived from an EMBL/GenBank/DDBJ whole genome shotgun (WGS) entry which is preliminary data.</text>
</comment>
<sequence>MTALAAQPYAGEAALLMVVIWAVAASLVPFLRLRWRATAFGSSSRSACRRLAG</sequence>
<proteinExistence type="predicted"/>
<reference evidence="3" key="1">
    <citation type="journal article" date="2019" name="Int. J. Syst. Evol. Microbiol.">
        <title>The Global Catalogue of Microorganisms (GCM) 10K type strain sequencing project: providing services to taxonomists for standard genome sequencing and annotation.</title>
        <authorList>
            <consortium name="The Broad Institute Genomics Platform"/>
            <consortium name="The Broad Institute Genome Sequencing Center for Infectious Disease"/>
            <person name="Wu L."/>
            <person name="Ma J."/>
        </authorList>
    </citation>
    <scope>NUCLEOTIDE SEQUENCE [LARGE SCALE GENOMIC DNA]</scope>
    <source>
        <strain evidence="3">CECT 8482</strain>
    </source>
</reference>
<dbReference type="InterPro" id="IPR018919">
    <property type="entry name" value="DUF2484"/>
</dbReference>
<accession>A0ABT8D661</accession>
<feature type="transmembrane region" description="Helical" evidence="1">
    <location>
        <begin position="13"/>
        <end position="31"/>
    </location>
</feature>
<evidence type="ECO:0000256" key="1">
    <source>
        <dbReference type="SAM" id="Phobius"/>
    </source>
</evidence>
<evidence type="ECO:0000313" key="3">
    <source>
        <dbReference type="Proteomes" id="UP001243846"/>
    </source>
</evidence>
<dbReference type="Proteomes" id="UP001243846">
    <property type="component" value="Unassembled WGS sequence"/>
</dbReference>
<evidence type="ECO:0000313" key="2">
    <source>
        <dbReference type="EMBL" id="MDN3712232.1"/>
    </source>
</evidence>
<gene>
    <name evidence="2" type="ORF">QWZ10_11295</name>
</gene>
<keyword evidence="1" id="KW-1133">Transmembrane helix</keyword>
<organism evidence="2 3">
    <name type="scientific">Paracoccus cavernae</name>
    <dbReference type="NCBI Taxonomy" id="1571207"/>
    <lineage>
        <taxon>Bacteria</taxon>
        <taxon>Pseudomonadati</taxon>
        <taxon>Pseudomonadota</taxon>
        <taxon>Alphaproteobacteria</taxon>
        <taxon>Rhodobacterales</taxon>
        <taxon>Paracoccaceae</taxon>
        <taxon>Paracoccus</taxon>
    </lineage>
</organism>
<protein>
    <submittedName>
        <fullName evidence="2">DUF2484 family protein</fullName>
    </submittedName>
</protein>
<dbReference type="RefSeq" id="WP_377787100.1">
    <property type="nucleotide sequence ID" value="NZ_JBHUOC010000001.1"/>
</dbReference>
<name>A0ABT8D661_9RHOB</name>
<dbReference type="Pfam" id="PF10658">
    <property type="entry name" value="DUF2484"/>
    <property type="match status" value="1"/>
</dbReference>
<keyword evidence="3" id="KW-1185">Reference proteome</keyword>